<accession>A0A931H3K5</accession>
<proteinExistence type="predicted"/>
<reference evidence="2" key="1">
    <citation type="submission" date="2020-11" db="EMBL/GenBank/DDBJ databases">
        <title>Bacterial whole genome sequence for Caenimonas sp. DR4.4.</title>
        <authorList>
            <person name="Le V."/>
            <person name="Ko S.-R."/>
            <person name="Ahn C.-Y."/>
            <person name="Oh H.-M."/>
        </authorList>
    </citation>
    <scope>NUCLEOTIDE SEQUENCE</scope>
    <source>
        <strain evidence="2">DR4.4</strain>
    </source>
</reference>
<comment type="caution">
    <text evidence="2">The sequence shown here is derived from an EMBL/GenBank/DDBJ whole genome shotgun (WGS) entry which is preliminary data.</text>
</comment>
<feature type="region of interest" description="Disordered" evidence="1">
    <location>
        <begin position="1"/>
        <end position="71"/>
    </location>
</feature>
<feature type="compositionally biased region" description="Basic and acidic residues" evidence="1">
    <location>
        <begin position="55"/>
        <end position="71"/>
    </location>
</feature>
<dbReference type="RefSeq" id="WP_196985838.1">
    <property type="nucleotide sequence ID" value="NZ_JADWYS010000001.1"/>
</dbReference>
<sequence>MVKKSLSIGGRAAPPRSGHGAASVIPHLTENAFEPQASSLEQGAAGSDSPQASGESDKSGGEPDTHDSEQS</sequence>
<dbReference type="Proteomes" id="UP000651050">
    <property type="component" value="Unassembled WGS sequence"/>
</dbReference>
<protein>
    <submittedName>
        <fullName evidence="2">Uncharacterized protein</fullName>
    </submittedName>
</protein>
<dbReference type="AlphaFoldDB" id="A0A931H3K5"/>
<evidence type="ECO:0000313" key="3">
    <source>
        <dbReference type="Proteomes" id="UP000651050"/>
    </source>
</evidence>
<name>A0A931H3K5_9BURK</name>
<dbReference type="EMBL" id="JADWYS010000001">
    <property type="protein sequence ID" value="MBG9387955.1"/>
    <property type="molecule type" value="Genomic_DNA"/>
</dbReference>
<evidence type="ECO:0000256" key="1">
    <source>
        <dbReference type="SAM" id="MobiDB-lite"/>
    </source>
</evidence>
<evidence type="ECO:0000313" key="2">
    <source>
        <dbReference type="EMBL" id="MBG9387955.1"/>
    </source>
</evidence>
<organism evidence="2 3">
    <name type="scientific">Caenimonas aquaedulcis</name>
    <dbReference type="NCBI Taxonomy" id="2793270"/>
    <lineage>
        <taxon>Bacteria</taxon>
        <taxon>Pseudomonadati</taxon>
        <taxon>Pseudomonadota</taxon>
        <taxon>Betaproteobacteria</taxon>
        <taxon>Burkholderiales</taxon>
        <taxon>Comamonadaceae</taxon>
        <taxon>Caenimonas</taxon>
    </lineage>
</organism>
<keyword evidence="3" id="KW-1185">Reference proteome</keyword>
<gene>
    <name evidence="2" type="ORF">I5803_07985</name>
</gene>